<keyword evidence="3" id="KW-1185">Reference proteome</keyword>
<dbReference type="InterPro" id="IPR050232">
    <property type="entry name" value="FBL13/AtMIF1-like"/>
</dbReference>
<dbReference type="SUPFAM" id="SSF52047">
    <property type="entry name" value="RNI-like"/>
    <property type="match status" value="1"/>
</dbReference>
<dbReference type="PROSITE" id="PS50181">
    <property type="entry name" value="FBOX"/>
    <property type="match status" value="1"/>
</dbReference>
<dbReference type="InterPro" id="IPR055411">
    <property type="entry name" value="LRR_FXL15/At3g58940/PEG3-like"/>
</dbReference>
<sequence>MSRIIQCPSPIDRLYSLPELAIVNILSRLPTKDVVKTSVLSKRWKSVWTNVPTFDFELPGPREGGSDRMASVHVKDLELKIGFSFICDVPAELFTSGTLESLYLSGPFVLKVSGREVCLPKLNTLELFGVIYESGESLHRLVSCCPVLINLSLHCFRDDNITVYKISSLSLRSLSVFCTNCWPDLEIDAPALEISLKSTYPKADKAILCYTKDGKSGFCNLVESVVQLHNQAKFLPSKGTAGVALTYAIDRLVKSLYWFENLRDLEIQLHCCKWSCLSVLLEQSIVLQVLKISMDGECDEDTHKLNWRDPSHVPRCLSSTLTKFSFQGLVGRQDEVAMIRYILKHGAVLKSVELVSQPPAMTMTSTTDLEFKFQMLQKISMFARGSHDRGMSFTLR</sequence>
<dbReference type="SMART" id="SM00256">
    <property type="entry name" value="FBOX"/>
    <property type="match status" value="1"/>
</dbReference>
<dbReference type="InterPro" id="IPR036047">
    <property type="entry name" value="F-box-like_dom_sf"/>
</dbReference>
<accession>A0AAV1CEF8</accession>
<dbReference type="Pfam" id="PF00646">
    <property type="entry name" value="F-box"/>
    <property type="match status" value="1"/>
</dbReference>
<dbReference type="PANTHER" id="PTHR31900:SF34">
    <property type="entry name" value="EMB|CAB62440.1-RELATED"/>
    <property type="match status" value="1"/>
</dbReference>
<dbReference type="Pfam" id="PF24758">
    <property type="entry name" value="LRR_At5g56370"/>
    <property type="match status" value="1"/>
</dbReference>
<protein>
    <submittedName>
        <fullName evidence="2">OLC1v1029391C1</fullName>
    </submittedName>
</protein>
<dbReference type="Proteomes" id="UP001161247">
    <property type="component" value="Chromosome 2"/>
</dbReference>
<dbReference type="InterPro" id="IPR006566">
    <property type="entry name" value="FBD"/>
</dbReference>
<evidence type="ECO:0000313" key="2">
    <source>
        <dbReference type="EMBL" id="CAI9093811.1"/>
    </source>
</evidence>
<organism evidence="2 3">
    <name type="scientific">Oldenlandia corymbosa var. corymbosa</name>
    <dbReference type="NCBI Taxonomy" id="529605"/>
    <lineage>
        <taxon>Eukaryota</taxon>
        <taxon>Viridiplantae</taxon>
        <taxon>Streptophyta</taxon>
        <taxon>Embryophyta</taxon>
        <taxon>Tracheophyta</taxon>
        <taxon>Spermatophyta</taxon>
        <taxon>Magnoliopsida</taxon>
        <taxon>eudicotyledons</taxon>
        <taxon>Gunneridae</taxon>
        <taxon>Pentapetalae</taxon>
        <taxon>asterids</taxon>
        <taxon>lamiids</taxon>
        <taxon>Gentianales</taxon>
        <taxon>Rubiaceae</taxon>
        <taxon>Rubioideae</taxon>
        <taxon>Spermacoceae</taxon>
        <taxon>Hedyotis-Oldenlandia complex</taxon>
        <taxon>Oldenlandia</taxon>
    </lineage>
</organism>
<gene>
    <name evidence="2" type="ORF">OLC1_LOCUS5134</name>
</gene>
<dbReference type="CDD" id="cd22160">
    <property type="entry name" value="F-box_AtFBL13-like"/>
    <property type="match status" value="1"/>
</dbReference>
<dbReference type="EMBL" id="OX459119">
    <property type="protein sequence ID" value="CAI9093811.1"/>
    <property type="molecule type" value="Genomic_DNA"/>
</dbReference>
<evidence type="ECO:0000313" key="3">
    <source>
        <dbReference type="Proteomes" id="UP001161247"/>
    </source>
</evidence>
<dbReference type="InterPro" id="IPR053781">
    <property type="entry name" value="F-box_AtFBL13-like"/>
</dbReference>
<dbReference type="PANTHER" id="PTHR31900">
    <property type="entry name" value="F-BOX/RNI SUPERFAMILY PROTEIN-RELATED"/>
    <property type="match status" value="1"/>
</dbReference>
<name>A0AAV1CEF8_OLDCO</name>
<dbReference type="AlphaFoldDB" id="A0AAV1CEF8"/>
<dbReference type="InterPro" id="IPR001810">
    <property type="entry name" value="F-box_dom"/>
</dbReference>
<proteinExistence type="predicted"/>
<reference evidence="2" key="1">
    <citation type="submission" date="2023-03" db="EMBL/GenBank/DDBJ databases">
        <authorList>
            <person name="Julca I."/>
        </authorList>
    </citation>
    <scope>NUCLEOTIDE SEQUENCE</scope>
</reference>
<evidence type="ECO:0000259" key="1">
    <source>
        <dbReference type="PROSITE" id="PS50181"/>
    </source>
</evidence>
<dbReference type="SUPFAM" id="SSF81383">
    <property type="entry name" value="F-box domain"/>
    <property type="match status" value="1"/>
</dbReference>
<dbReference type="Pfam" id="PF08387">
    <property type="entry name" value="FBD"/>
    <property type="match status" value="1"/>
</dbReference>
<feature type="domain" description="F-box" evidence="1">
    <location>
        <begin position="11"/>
        <end position="47"/>
    </location>
</feature>